<dbReference type="HAMAP" id="MF_01632">
    <property type="entry name" value="UbiC"/>
    <property type="match status" value="1"/>
</dbReference>
<evidence type="ECO:0000256" key="4">
    <source>
        <dbReference type="HAMAP-Rule" id="MF_01632"/>
    </source>
</evidence>
<keyword evidence="4" id="KW-0670">Pyruvate</keyword>
<keyword evidence="2 4" id="KW-0831">Ubiquinone biosynthesis</keyword>
<organism evidence="5">
    <name type="scientific">Pseudomonas sp. YH102</name>
    <dbReference type="NCBI Taxonomy" id="104926"/>
    <lineage>
        <taxon>Bacteria</taxon>
        <taxon>Pseudomonadati</taxon>
        <taxon>Pseudomonadota</taxon>
        <taxon>Gammaproteobacteria</taxon>
        <taxon>Pseudomonadales</taxon>
        <taxon>Pseudomonadaceae</taxon>
        <taxon>Pseudomonas</taxon>
    </lineage>
</organism>
<comment type="pathway">
    <text evidence="4">Cofactor biosynthesis; ubiquinone biosynthesis.</text>
</comment>
<dbReference type="PANTHER" id="PTHR38683:SF1">
    <property type="entry name" value="CHORISMATE PYRUVATE-LYASE"/>
    <property type="match status" value="1"/>
</dbReference>
<evidence type="ECO:0000256" key="3">
    <source>
        <dbReference type="ARBA" id="ARBA00023239"/>
    </source>
</evidence>
<evidence type="ECO:0000256" key="1">
    <source>
        <dbReference type="ARBA" id="ARBA00022490"/>
    </source>
</evidence>
<reference evidence="5" key="1">
    <citation type="submission" date="1999-09" db="EMBL/GenBank/DDBJ databases">
        <title>Analysis of genes for p-nitrobenzoate degradation from Pseudomonas sp. strain YH102.</title>
        <authorList>
            <person name="Newman L.M."/>
            <person name="Zylstra G.J."/>
        </authorList>
    </citation>
    <scope>NUCLEOTIDE SEQUENCE</scope>
    <source>
        <strain evidence="5">YH102</strain>
    </source>
</reference>
<protein>
    <recommendedName>
        <fullName evidence="4">Probable chorismate pyruvate-lyase</fullName>
        <shortName evidence="4">CL</shortName>
        <shortName evidence="4">CPL</shortName>
        <ecNumber evidence="4">4.1.3.40</ecNumber>
    </recommendedName>
</protein>
<gene>
    <name evidence="4" type="primary">ubiC</name>
</gene>
<dbReference type="GO" id="GO:0005829">
    <property type="term" value="C:cytosol"/>
    <property type="evidence" value="ECO:0007669"/>
    <property type="project" value="TreeGrafter"/>
</dbReference>
<comment type="subcellular location">
    <subcellularLocation>
        <location evidence="4">Cytoplasm</location>
    </subcellularLocation>
</comment>
<dbReference type="SMR" id="Q9RBT4"/>
<dbReference type="GO" id="GO:0008813">
    <property type="term" value="F:chorismate lyase activity"/>
    <property type="evidence" value="ECO:0007669"/>
    <property type="project" value="UniProtKB-UniRule"/>
</dbReference>
<keyword evidence="3 4" id="KW-0456">Lyase</keyword>
<evidence type="ECO:0000313" key="5">
    <source>
        <dbReference type="EMBL" id="AAF01449.1"/>
    </source>
</evidence>
<comment type="similarity">
    <text evidence="4">Belongs to the UbiC family.</text>
</comment>
<name>Q9RBT4_9PSED</name>
<dbReference type="InterPro" id="IPR007440">
    <property type="entry name" value="Chorismate--pyruvate_lyase"/>
</dbReference>
<dbReference type="GO" id="GO:0006744">
    <property type="term" value="P:ubiquinone biosynthetic process"/>
    <property type="evidence" value="ECO:0007669"/>
    <property type="project" value="UniProtKB-UniRule"/>
</dbReference>
<feature type="binding site" evidence="4">
    <location>
        <position position="171"/>
    </location>
    <ligand>
        <name>substrate</name>
    </ligand>
</feature>
<comment type="caution">
    <text evidence="4">Lacks conserved residue(s) required for the propagation of feature annotation.</text>
</comment>
<dbReference type="SUPFAM" id="SSF64288">
    <property type="entry name" value="Chorismate lyase-like"/>
    <property type="match status" value="1"/>
</dbReference>
<dbReference type="EMBL" id="AF187880">
    <property type="protein sequence ID" value="AAF01449.1"/>
    <property type="molecule type" value="Genomic_DNA"/>
</dbReference>
<proteinExistence type="inferred from homology"/>
<dbReference type="PANTHER" id="PTHR38683">
    <property type="entry name" value="CHORISMATE PYRUVATE-LYASE"/>
    <property type="match status" value="1"/>
</dbReference>
<dbReference type="Pfam" id="PF04345">
    <property type="entry name" value="Chor_lyase"/>
    <property type="match status" value="1"/>
</dbReference>
<dbReference type="GO" id="GO:0042866">
    <property type="term" value="P:pyruvate biosynthetic process"/>
    <property type="evidence" value="ECO:0007669"/>
    <property type="project" value="UniProtKB-UniRule"/>
</dbReference>
<feature type="binding site" evidence="4">
    <location>
        <position position="81"/>
    </location>
    <ligand>
        <name>substrate</name>
    </ligand>
</feature>
<dbReference type="EC" id="4.1.3.40" evidence="4"/>
<comment type="function">
    <text evidence="4">Removes the pyruvyl group from chorismate, with concomitant aromatization of the ring, to provide 4-hydroxybenzoate (4HB) for the ubiquinone pathway.</text>
</comment>
<dbReference type="InterPro" id="IPR028978">
    <property type="entry name" value="Chorismate_lyase_/UTRA_dom_sf"/>
</dbReference>
<feature type="binding site" evidence="4">
    <location>
        <position position="119"/>
    </location>
    <ligand>
        <name>substrate</name>
    </ligand>
</feature>
<evidence type="ECO:0000256" key="2">
    <source>
        <dbReference type="ARBA" id="ARBA00022688"/>
    </source>
</evidence>
<comment type="catalytic activity">
    <reaction evidence="4">
        <text>chorismate = 4-hydroxybenzoate + pyruvate</text>
        <dbReference type="Rhea" id="RHEA:16505"/>
        <dbReference type="ChEBI" id="CHEBI:15361"/>
        <dbReference type="ChEBI" id="CHEBI:17879"/>
        <dbReference type="ChEBI" id="CHEBI:29748"/>
        <dbReference type="EC" id="4.1.3.40"/>
    </reaction>
</comment>
<keyword evidence="1 4" id="KW-0963">Cytoplasm</keyword>
<accession>Q9RBT4</accession>
<dbReference type="Gene3D" id="3.40.1410.10">
    <property type="entry name" value="Chorismate lyase-like"/>
    <property type="match status" value="1"/>
</dbReference>
<dbReference type="UniPathway" id="UPA00232"/>
<sequence>MEVAYRFSQPHLEWNSYGHWRSSIAATQREWLFDRSSLTRRLRTLSDNEFEVIPLREAAGPMLPEECRVLGLQPGVTGWIREVYLAGFGRPWVYARSVISHCDVEGSDSALLQLGNIPLGSLLFGENPYKRSEIEVCRYPDACNASSRPAYPLWARRSVFSRRQSRVLVHEMFLPALWEELS</sequence>
<dbReference type="AlphaFoldDB" id="Q9RBT4"/>